<dbReference type="EMBL" id="MU154554">
    <property type="protein sequence ID" value="KAF9496262.1"/>
    <property type="molecule type" value="Genomic_DNA"/>
</dbReference>
<dbReference type="AlphaFoldDB" id="A0A9P5ZZE3"/>
<accession>A0A9P5ZZE3</accession>
<reference evidence="1" key="1">
    <citation type="submission" date="2020-11" db="EMBL/GenBank/DDBJ databases">
        <authorList>
            <consortium name="DOE Joint Genome Institute"/>
            <person name="Ahrendt S."/>
            <person name="Riley R."/>
            <person name="Andreopoulos W."/>
            <person name="Labutti K."/>
            <person name="Pangilinan J."/>
            <person name="Ruiz-Duenas F.J."/>
            <person name="Barrasa J.M."/>
            <person name="Sanchez-Garcia M."/>
            <person name="Camarero S."/>
            <person name="Miyauchi S."/>
            <person name="Serrano A."/>
            <person name="Linde D."/>
            <person name="Babiker R."/>
            <person name="Drula E."/>
            <person name="Ayuso-Fernandez I."/>
            <person name="Pacheco R."/>
            <person name="Padilla G."/>
            <person name="Ferreira P."/>
            <person name="Barriuso J."/>
            <person name="Kellner H."/>
            <person name="Castanera R."/>
            <person name="Alfaro M."/>
            <person name="Ramirez L."/>
            <person name="Pisabarro A.G."/>
            <person name="Kuo A."/>
            <person name="Tritt A."/>
            <person name="Lipzen A."/>
            <person name="He G."/>
            <person name="Yan M."/>
            <person name="Ng V."/>
            <person name="Cullen D."/>
            <person name="Martin F."/>
            <person name="Rosso M.-N."/>
            <person name="Henrissat B."/>
            <person name="Hibbett D."/>
            <person name="Martinez A.T."/>
            <person name="Grigoriev I.V."/>
        </authorList>
    </citation>
    <scope>NUCLEOTIDE SEQUENCE</scope>
    <source>
        <strain evidence="1">ATCC 90797</strain>
    </source>
</reference>
<evidence type="ECO:0000313" key="1">
    <source>
        <dbReference type="EMBL" id="KAF9496262.1"/>
    </source>
</evidence>
<comment type="caution">
    <text evidence="1">The sequence shown here is derived from an EMBL/GenBank/DDBJ whole genome shotgun (WGS) entry which is preliminary data.</text>
</comment>
<protein>
    <submittedName>
        <fullName evidence="1">Uncharacterized protein</fullName>
    </submittedName>
</protein>
<evidence type="ECO:0000313" key="2">
    <source>
        <dbReference type="Proteomes" id="UP000807025"/>
    </source>
</evidence>
<name>A0A9P5ZZE3_PLEER</name>
<sequence>MHLDGLNLPDLLMGLFRGESDLALVADARPYLPNCIELPPRNPEKKISSGFKASEYLVYVYTLCPALLHGVLPHAFWKHFCKLCSISSEAVSTADKLLINYCQDFELLYYQRCMDRLHFIQPSIHFLLQRGPETHRLEPNALLAQWVLERTIGNLGAEIRQHQNPYANLAQCSLLRCQLNIETGPSHLGQDIGDGYTLLHKTEDTSHLLHPDSHEALALRTYLDHIQPDHDDIQELQLITNSIVQIVEVMYYFKFHVNGLTLSLAMVTLYGTPDPTILEDSSNLLWVCDFPATGTAICVIDAKSVESVIGMVPYKWKPVINLAEGHLMKPGKYFIVEQLSHNVAVVDTSEDDDNKE</sequence>
<dbReference type="OrthoDB" id="2669721at2759"/>
<gene>
    <name evidence="1" type="ORF">BDN71DRAFT_1482262</name>
</gene>
<dbReference type="Proteomes" id="UP000807025">
    <property type="component" value="Unassembled WGS sequence"/>
</dbReference>
<keyword evidence="2" id="KW-1185">Reference proteome</keyword>
<organism evidence="1 2">
    <name type="scientific">Pleurotus eryngii</name>
    <name type="common">Boletus of the steppes</name>
    <dbReference type="NCBI Taxonomy" id="5323"/>
    <lineage>
        <taxon>Eukaryota</taxon>
        <taxon>Fungi</taxon>
        <taxon>Dikarya</taxon>
        <taxon>Basidiomycota</taxon>
        <taxon>Agaricomycotina</taxon>
        <taxon>Agaricomycetes</taxon>
        <taxon>Agaricomycetidae</taxon>
        <taxon>Agaricales</taxon>
        <taxon>Pleurotineae</taxon>
        <taxon>Pleurotaceae</taxon>
        <taxon>Pleurotus</taxon>
    </lineage>
</organism>
<proteinExistence type="predicted"/>